<protein>
    <submittedName>
        <fullName evidence="6">DNA recombination protein RmuC</fullName>
    </submittedName>
</protein>
<proteinExistence type="inferred from homology"/>
<keyword evidence="5" id="KW-0812">Transmembrane</keyword>
<keyword evidence="4" id="KW-0233">DNA recombination</keyword>
<comment type="similarity">
    <text evidence="2">Belongs to the RmuC family.</text>
</comment>
<organism evidence="6 7">
    <name type="scientific">Paeniglutamicibacter terrestris</name>
    <dbReference type="NCBI Taxonomy" id="2723403"/>
    <lineage>
        <taxon>Bacteria</taxon>
        <taxon>Bacillati</taxon>
        <taxon>Actinomycetota</taxon>
        <taxon>Actinomycetes</taxon>
        <taxon>Micrococcales</taxon>
        <taxon>Micrococcaceae</taxon>
        <taxon>Paeniglutamicibacter</taxon>
    </lineage>
</organism>
<keyword evidence="3" id="KW-0175">Coiled coil</keyword>
<evidence type="ECO:0000256" key="2">
    <source>
        <dbReference type="ARBA" id="ARBA00009840"/>
    </source>
</evidence>
<dbReference type="EMBL" id="JAAWVT010000002">
    <property type="protein sequence ID" value="NKG20359.1"/>
    <property type="molecule type" value="Genomic_DNA"/>
</dbReference>
<dbReference type="RefSeq" id="WP_168151268.1">
    <property type="nucleotide sequence ID" value="NZ_JAAWVT010000002.1"/>
</dbReference>
<dbReference type="PANTHER" id="PTHR30563">
    <property type="entry name" value="DNA RECOMBINATION PROTEIN RMUC"/>
    <property type="match status" value="1"/>
</dbReference>
<dbReference type="Proteomes" id="UP000746595">
    <property type="component" value="Unassembled WGS sequence"/>
</dbReference>
<comment type="function">
    <text evidence="1">Involved in DNA recombination.</text>
</comment>
<dbReference type="InterPro" id="IPR003798">
    <property type="entry name" value="DNA_recombination_RmuC"/>
</dbReference>
<evidence type="ECO:0000313" key="7">
    <source>
        <dbReference type="Proteomes" id="UP000746595"/>
    </source>
</evidence>
<name>A0ABX1G2U3_9MICC</name>
<keyword evidence="5" id="KW-0472">Membrane</keyword>
<evidence type="ECO:0000256" key="1">
    <source>
        <dbReference type="ARBA" id="ARBA00003416"/>
    </source>
</evidence>
<evidence type="ECO:0000256" key="4">
    <source>
        <dbReference type="ARBA" id="ARBA00023172"/>
    </source>
</evidence>
<keyword evidence="7" id="KW-1185">Reference proteome</keyword>
<dbReference type="Pfam" id="PF02646">
    <property type="entry name" value="RmuC"/>
    <property type="match status" value="1"/>
</dbReference>
<comment type="caution">
    <text evidence="6">The sequence shown here is derived from an EMBL/GenBank/DDBJ whole genome shotgun (WGS) entry which is preliminary data.</text>
</comment>
<evidence type="ECO:0000256" key="3">
    <source>
        <dbReference type="ARBA" id="ARBA00023054"/>
    </source>
</evidence>
<accession>A0ABX1G2U3</accession>
<evidence type="ECO:0000256" key="5">
    <source>
        <dbReference type="SAM" id="Phobius"/>
    </source>
</evidence>
<gene>
    <name evidence="6" type="ORF">HED64_06480</name>
</gene>
<keyword evidence="5" id="KW-1133">Transmembrane helix</keyword>
<evidence type="ECO:0000313" key="6">
    <source>
        <dbReference type="EMBL" id="NKG20359.1"/>
    </source>
</evidence>
<feature type="transmembrane region" description="Helical" evidence="5">
    <location>
        <begin position="6"/>
        <end position="27"/>
    </location>
</feature>
<dbReference type="PANTHER" id="PTHR30563:SF0">
    <property type="entry name" value="DNA RECOMBINATION PROTEIN RMUC"/>
    <property type="match status" value="1"/>
</dbReference>
<sequence>MDALYWVTALCALIVGFVLGVFTWWFINRVPLSAARAGASLVSNELALTAQLLSGAQAQVAELRDRITDDRTRDGQEQSVLLALAPVTDQLRRVGAQVATLERDRVQQFGALREQLAQAALNDSELLRTTSSLAAAMVNNAARGTWGELQLRRVVESAGMLAHVDFIEQLGTATGLRPDMVIKLPGNKLIIVDSKVPLSSYLKAQQLSGSTQSESIIRAKLLMKEHAKALRHHVDALAAKSYWNSVEGTPELVVCFLPAESFLADALEADPELLDHAFGKNVALASPATLLAMLKGLGFAWRQELLTANARDLFVASRELYDRLGTMGGHVAKLGSSLRGSVEKYNAFIGTLESRVLPSARRIRDLDPGLGTEQDPAAALHSLPPIEATPRALSAAEILGTESLESRR</sequence>
<reference evidence="6 7" key="1">
    <citation type="submission" date="2020-04" db="EMBL/GenBank/DDBJ databases">
        <title>Paeniglutamicibacter sp. ANT13_2, a novel actinomycete isolated from sediment in Antarctica.</title>
        <authorList>
            <person name="Sakdapetsiri C."/>
            <person name="Pinyakong O."/>
        </authorList>
    </citation>
    <scope>NUCLEOTIDE SEQUENCE [LARGE SCALE GENOMIC DNA]</scope>
    <source>
        <strain evidence="6 7">ANT13_2</strain>
    </source>
</reference>